<keyword evidence="3" id="KW-1003">Cell membrane</keyword>
<keyword evidence="5 7" id="KW-1133">Transmembrane helix</keyword>
<dbReference type="Pfam" id="PF00884">
    <property type="entry name" value="Sulfatase"/>
    <property type="match status" value="1"/>
</dbReference>
<comment type="subcellular location">
    <subcellularLocation>
        <location evidence="1">Cell membrane</location>
        <topology evidence="1">Multi-pass membrane protein</topology>
    </subcellularLocation>
</comment>
<comment type="caution">
    <text evidence="9">The sequence shown here is derived from an EMBL/GenBank/DDBJ whole genome shotgun (WGS) entry which is preliminary data.</text>
</comment>
<evidence type="ECO:0000256" key="5">
    <source>
        <dbReference type="ARBA" id="ARBA00022989"/>
    </source>
</evidence>
<feature type="transmembrane region" description="Helical" evidence="7">
    <location>
        <begin position="12"/>
        <end position="29"/>
    </location>
</feature>
<name>A0ABX2DHS5_9BACL</name>
<dbReference type="SUPFAM" id="SSF53649">
    <property type="entry name" value="Alkaline phosphatase-like"/>
    <property type="match status" value="1"/>
</dbReference>
<dbReference type="PANTHER" id="PTHR47371:SF3">
    <property type="entry name" value="PHOSPHOGLYCEROL TRANSFERASE I"/>
    <property type="match status" value="1"/>
</dbReference>
<reference evidence="9 10" key="1">
    <citation type="submission" date="2020-05" db="EMBL/GenBank/DDBJ databases">
        <title>Paenibacillus glebae, sp. nov., Paenibacillus humi sp. nov., Paenibacillus pedi sp. nov., Paenibacillus terrestris sp. nov. and Paenibacillus terricola sp. nov., isolated from a forest top soil sample.</title>
        <authorList>
            <person name="Qi S."/>
            <person name="Carlier A."/>
            <person name="Cnockaert M."/>
            <person name="Vandamme P."/>
        </authorList>
    </citation>
    <scope>NUCLEOTIDE SEQUENCE [LARGE SCALE GENOMIC DNA]</scope>
    <source>
        <strain evidence="9 10">LMG 29502</strain>
    </source>
</reference>
<evidence type="ECO:0000259" key="8">
    <source>
        <dbReference type="Pfam" id="PF00884"/>
    </source>
</evidence>
<gene>
    <name evidence="9" type="ORF">HQN87_00920</name>
</gene>
<dbReference type="InterPro" id="IPR000917">
    <property type="entry name" value="Sulfatase_N"/>
</dbReference>
<proteinExistence type="predicted"/>
<dbReference type="Gene3D" id="3.40.720.10">
    <property type="entry name" value="Alkaline Phosphatase, subunit A"/>
    <property type="match status" value="1"/>
</dbReference>
<sequence length="603" mass="66611">MSRILPSKRLSYLLVVLLAEGFGLNFFLQAATFRMDLPRALEWVGSYPWLYGTGSLFIFFILLLSSVLLPNTYAGPAVTGAVFLLLGIASAQKLAARGEPLFPWDLMLLRNAGEMSKITSGIISPTAIVAAAVLIAGLAVVIFKLPKNRIRLPLRLTLGGISVACSAGFLVLVTGHSPVVAAMNYQNIFWNQKVNYTQNGFVYAFAGNLRQSLMEKPEGYSREAVEAVAAKYSALPDTPVQASPEEQPNILFMMNEAFFDPTRLPGYTLSEDPLKFIHGAAEQTPSGYLLSPEFGGNTANVEFEALTGLSMYFLGDGTIPYQQRIVKMSTLPSIVSILKERGYQARAVHPFDETFYNRNRVYPLLGFDSFTSEKDLPDAARLTPGGYISDKAAVQEAVRQLKDASAPTFLHLVTMQNHFPFTKGMNGPNTITVEGGRPEQKDELETYVQDTKLTDEALAYMQQELLKLERPTIAVFWGDHLPALTAGIYTEAGWDQEPRLKHETQLLILANFEIGKEPLGTLSPAFLGPAVFRLSGQSLPAYYKLLEQVRAEIPGLSKKVLIGPGNRGVLHELTPDQQELLNDYRLIEYDLLEGEKYAESLMF</sequence>
<keyword evidence="4 7" id="KW-0812">Transmembrane</keyword>
<feature type="domain" description="Sulfatase N-terminal" evidence="8">
    <location>
        <begin position="248"/>
        <end position="534"/>
    </location>
</feature>
<evidence type="ECO:0000256" key="4">
    <source>
        <dbReference type="ARBA" id="ARBA00022692"/>
    </source>
</evidence>
<evidence type="ECO:0000313" key="10">
    <source>
        <dbReference type="Proteomes" id="UP000711047"/>
    </source>
</evidence>
<dbReference type="PANTHER" id="PTHR47371">
    <property type="entry name" value="LIPOTEICHOIC ACID SYNTHASE"/>
    <property type="match status" value="1"/>
</dbReference>
<evidence type="ECO:0000256" key="2">
    <source>
        <dbReference type="ARBA" id="ARBA00004936"/>
    </source>
</evidence>
<dbReference type="Proteomes" id="UP000711047">
    <property type="component" value="Unassembled WGS sequence"/>
</dbReference>
<feature type="transmembrane region" description="Helical" evidence="7">
    <location>
        <begin position="118"/>
        <end position="142"/>
    </location>
</feature>
<evidence type="ECO:0000256" key="6">
    <source>
        <dbReference type="ARBA" id="ARBA00023136"/>
    </source>
</evidence>
<feature type="transmembrane region" description="Helical" evidence="7">
    <location>
        <begin position="49"/>
        <end position="70"/>
    </location>
</feature>
<dbReference type="EMBL" id="JABMKX010000001">
    <property type="protein sequence ID" value="NQX43877.1"/>
    <property type="molecule type" value="Genomic_DNA"/>
</dbReference>
<evidence type="ECO:0000256" key="3">
    <source>
        <dbReference type="ARBA" id="ARBA00022475"/>
    </source>
</evidence>
<evidence type="ECO:0000256" key="1">
    <source>
        <dbReference type="ARBA" id="ARBA00004651"/>
    </source>
</evidence>
<dbReference type="CDD" id="cd16015">
    <property type="entry name" value="LTA_synthase"/>
    <property type="match status" value="1"/>
</dbReference>
<organism evidence="9 10">
    <name type="scientific">Paenibacillus tritici</name>
    <dbReference type="NCBI Taxonomy" id="1873425"/>
    <lineage>
        <taxon>Bacteria</taxon>
        <taxon>Bacillati</taxon>
        <taxon>Bacillota</taxon>
        <taxon>Bacilli</taxon>
        <taxon>Bacillales</taxon>
        <taxon>Paenibacillaceae</taxon>
        <taxon>Paenibacillus</taxon>
    </lineage>
</organism>
<keyword evidence="10" id="KW-1185">Reference proteome</keyword>
<feature type="transmembrane region" description="Helical" evidence="7">
    <location>
        <begin position="154"/>
        <end position="173"/>
    </location>
</feature>
<protein>
    <submittedName>
        <fullName evidence="9">LTA synthase family protein</fullName>
    </submittedName>
</protein>
<accession>A0ABX2DHS5</accession>
<feature type="transmembrane region" description="Helical" evidence="7">
    <location>
        <begin position="77"/>
        <end position="98"/>
    </location>
</feature>
<dbReference type="InterPro" id="IPR050448">
    <property type="entry name" value="OpgB/LTA_synthase_biosynth"/>
</dbReference>
<evidence type="ECO:0000313" key="9">
    <source>
        <dbReference type="EMBL" id="NQX43877.1"/>
    </source>
</evidence>
<comment type="pathway">
    <text evidence="2">Cell wall biogenesis; lipoteichoic acid biosynthesis.</text>
</comment>
<evidence type="ECO:0000256" key="7">
    <source>
        <dbReference type="SAM" id="Phobius"/>
    </source>
</evidence>
<keyword evidence="6 7" id="KW-0472">Membrane</keyword>
<dbReference type="InterPro" id="IPR017850">
    <property type="entry name" value="Alkaline_phosphatase_core_sf"/>
</dbReference>